<keyword evidence="2" id="KW-1185">Reference proteome</keyword>
<gene>
    <name evidence="1" type="ORF">MJO28_012498</name>
</gene>
<comment type="caution">
    <text evidence="1">The sequence shown here is derived from an EMBL/GenBank/DDBJ whole genome shotgun (WGS) entry which is preliminary data.</text>
</comment>
<evidence type="ECO:0000313" key="1">
    <source>
        <dbReference type="EMBL" id="KAI7942471.1"/>
    </source>
</evidence>
<reference evidence="2" key="1">
    <citation type="journal article" date="2018" name="BMC Genomics">
        <title>Genomic insights into host adaptation between the wheat stripe rust pathogen (Puccinia striiformis f. sp. tritici) and the barley stripe rust pathogen (Puccinia striiformis f. sp. hordei).</title>
        <authorList>
            <person name="Xia C."/>
            <person name="Wang M."/>
            <person name="Yin C."/>
            <person name="Cornejo O.E."/>
            <person name="Hulbert S.H."/>
            <person name="Chen X."/>
        </authorList>
    </citation>
    <scope>NUCLEOTIDE SEQUENCE [LARGE SCALE GENOMIC DNA]</scope>
    <source>
        <strain evidence="2">93-210</strain>
    </source>
</reference>
<evidence type="ECO:0000313" key="2">
    <source>
        <dbReference type="Proteomes" id="UP001060170"/>
    </source>
</evidence>
<dbReference type="EMBL" id="CM045876">
    <property type="protein sequence ID" value="KAI7942471.1"/>
    <property type="molecule type" value="Genomic_DNA"/>
</dbReference>
<reference evidence="1 2" key="3">
    <citation type="journal article" date="2022" name="Microbiol. Spectr.">
        <title>Folding features and dynamics of 3D genome architecture in plant fungal pathogens.</title>
        <authorList>
            <person name="Xia C."/>
        </authorList>
    </citation>
    <scope>NUCLEOTIDE SEQUENCE [LARGE SCALE GENOMIC DNA]</scope>
    <source>
        <strain evidence="1 2">93-210</strain>
    </source>
</reference>
<sequence length="124" mass="13801">MDVWSDAIFQLPKARPLNRKSATIVPPHILSFSALDCNHPPPTTPEPSVRSHVSFPLEPLPSASAWRFCSDGPSIIRSPPTDDPLSPSSHSGVHPRSQETETQKKSCDRSYHDLIFPHWKSRGL</sequence>
<reference evidence="2" key="2">
    <citation type="journal article" date="2018" name="Mol. Plant Microbe Interact.">
        <title>Genome sequence resources for the wheat stripe rust pathogen (Puccinia striiformis f. sp. tritici) and the barley stripe rust pathogen (Puccinia striiformis f. sp. hordei).</title>
        <authorList>
            <person name="Xia C."/>
            <person name="Wang M."/>
            <person name="Yin C."/>
            <person name="Cornejo O.E."/>
            <person name="Hulbert S.H."/>
            <person name="Chen X."/>
        </authorList>
    </citation>
    <scope>NUCLEOTIDE SEQUENCE [LARGE SCALE GENOMIC DNA]</scope>
    <source>
        <strain evidence="2">93-210</strain>
    </source>
</reference>
<accession>A0ACC0E0N3</accession>
<dbReference type="Proteomes" id="UP001060170">
    <property type="component" value="Chromosome 12"/>
</dbReference>
<name>A0ACC0E0N3_9BASI</name>
<protein>
    <submittedName>
        <fullName evidence="1">Uncharacterized protein</fullName>
    </submittedName>
</protein>
<organism evidence="1 2">
    <name type="scientific">Puccinia striiformis f. sp. tritici</name>
    <dbReference type="NCBI Taxonomy" id="168172"/>
    <lineage>
        <taxon>Eukaryota</taxon>
        <taxon>Fungi</taxon>
        <taxon>Dikarya</taxon>
        <taxon>Basidiomycota</taxon>
        <taxon>Pucciniomycotina</taxon>
        <taxon>Pucciniomycetes</taxon>
        <taxon>Pucciniales</taxon>
        <taxon>Pucciniaceae</taxon>
        <taxon>Puccinia</taxon>
    </lineage>
</organism>
<proteinExistence type="predicted"/>